<protein>
    <submittedName>
        <fullName evidence="3">Universal stress protein</fullName>
    </submittedName>
</protein>
<gene>
    <name evidence="3" type="ORF">A3196_18880</name>
</gene>
<dbReference type="SUPFAM" id="SSF52402">
    <property type="entry name" value="Adenine nucleotide alpha hydrolases-like"/>
    <property type="match status" value="1"/>
</dbReference>
<evidence type="ECO:0000313" key="4">
    <source>
        <dbReference type="Proteomes" id="UP000094849"/>
    </source>
</evidence>
<name>A0A1E2UHK6_9GAMM</name>
<reference evidence="3 4" key="1">
    <citation type="submission" date="2016-03" db="EMBL/GenBank/DDBJ databases">
        <title>Chemosynthetic sulphur-oxidizing symbionts of marine invertebrate animals are capable of nitrogen fixation.</title>
        <authorList>
            <person name="Petersen J.M."/>
            <person name="Kemper A."/>
            <person name="Gruber-Vodicka H."/>
            <person name="Cardini U."/>
            <person name="Geest Mvander."/>
            <person name="Kleiner M."/>
            <person name="Bulgheresi S."/>
            <person name="Fussmann M."/>
            <person name="Herbold C."/>
            <person name="Seah B.K.B."/>
            <person name="Antony C.Paul."/>
            <person name="Liu D."/>
            <person name="Belitz A."/>
            <person name="Weber M."/>
        </authorList>
    </citation>
    <scope>NUCLEOTIDE SEQUENCE [LARGE SCALE GENOMIC DNA]</scope>
    <source>
        <strain evidence="3">G_D</strain>
    </source>
</reference>
<dbReference type="STRING" id="1818881.A3196_18880"/>
<dbReference type="Gene3D" id="3.40.50.620">
    <property type="entry name" value="HUPs"/>
    <property type="match status" value="1"/>
</dbReference>
<dbReference type="AlphaFoldDB" id="A0A1E2UHK6"/>
<dbReference type="InterPro" id="IPR006015">
    <property type="entry name" value="Universal_stress_UspA"/>
</dbReference>
<keyword evidence="4" id="KW-1185">Reference proteome</keyword>
<dbReference type="PRINTS" id="PR01438">
    <property type="entry name" value="UNVRSLSTRESS"/>
</dbReference>
<proteinExistence type="inferred from homology"/>
<dbReference type="EMBL" id="LVJZ01000005">
    <property type="protein sequence ID" value="ODB92840.1"/>
    <property type="molecule type" value="Genomic_DNA"/>
</dbReference>
<dbReference type="RefSeq" id="WP_069006355.1">
    <property type="nucleotide sequence ID" value="NZ_LVJX01000013.1"/>
</dbReference>
<dbReference type="PANTHER" id="PTHR46268:SF6">
    <property type="entry name" value="UNIVERSAL STRESS PROTEIN UP12"/>
    <property type="match status" value="1"/>
</dbReference>
<organism evidence="3 4">
    <name type="scientific">Candidatus Thiodiazotropha endoloripes</name>
    <dbReference type="NCBI Taxonomy" id="1818881"/>
    <lineage>
        <taxon>Bacteria</taxon>
        <taxon>Pseudomonadati</taxon>
        <taxon>Pseudomonadota</taxon>
        <taxon>Gammaproteobacteria</taxon>
        <taxon>Chromatiales</taxon>
        <taxon>Sedimenticolaceae</taxon>
        <taxon>Candidatus Thiodiazotropha</taxon>
    </lineage>
</organism>
<dbReference type="OrthoDB" id="9792500at2"/>
<dbReference type="PANTHER" id="PTHR46268">
    <property type="entry name" value="STRESS RESPONSE PROTEIN NHAX"/>
    <property type="match status" value="1"/>
</dbReference>
<evidence type="ECO:0000256" key="1">
    <source>
        <dbReference type="ARBA" id="ARBA00008791"/>
    </source>
</evidence>
<dbReference type="InterPro" id="IPR014729">
    <property type="entry name" value="Rossmann-like_a/b/a_fold"/>
</dbReference>
<accession>A0A1E2UHK6</accession>
<comment type="caution">
    <text evidence="3">The sequence shown here is derived from an EMBL/GenBank/DDBJ whole genome shotgun (WGS) entry which is preliminary data.</text>
</comment>
<dbReference type="Pfam" id="PF00582">
    <property type="entry name" value="Usp"/>
    <property type="match status" value="1"/>
</dbReference>
<dbReference type="InterPro" id="IPR006016">
    <property type="entry name" value="UspA"/>
</dbReference>
<evidence type="ECO:0000313" key="3">
    <source>
        <dbReference type="EMBL" id="ODB92840.1"/>
    </source>
</evidence>
<feature type="domain" description="UspA" evidence="2">
    <location>
        <begin position="2"/>
        <end position="142"/>
    </location>
</feature>
<dbReference type="Proteomes" id="UP000094849">
    <property type="component" value="Unassembled WGS sequence"/>
</dbReference>
<comment type="similarity">
    <text evidence="1">Belongs to the universal stress protein A family.</text>
</comment>
<dbReference type="CDD" id="cd00293">
    <property type="entry name" value="USP-like"/>
    <property type="match status" value="1"/>
</dbReference>
<evidence type="ECO:0000259" key="2">
    <source>
        <dbReference type="Pfam" id="PF00582"/>
    </source>
</evidence>
<sequence>MKALIAIDLSPASWEVIEQAVKILNQSDDNQIWLLHIANPEPDFVGYEPGPQAVRDGQAKDFHQQHQTLQEFAERLRAMGTECTALQVQGAYADKILQEAEKLQAEIIVVGSHGKGLVKELIYGSTSNQLVRRAEIPILLVPTPD</sequence>